<evidence type="ECO:0000313" key="3">
    <source>
        <dbReference type="Proteomes" id="UP001497516"/>
    </source>
</evidence>
<dbReference type="EMBL" id="OZ034821">
    <property type="protein sequence ID" value="CAL1405827.1"/>
    <property type="molecule type" value="Genomic_DNA"/>
</dbReference>
<feature type="region of interest" description="Disordered" evidence="1">
    <location>
        <begin position="1"/>
        <end position="22"/>
    </location>
</feature>
<protein>
    <submittedName>
        <fullName evidence="2">Uncharacterized protein</fullName>
    </submittedName>
</protein>
<evidence type="ECO:0000256" key="1">
    <source>
        <dbReference type="SAM" id="MobiDB-lite"/>
    </source>
</evidence>
<keyword evidence="3" id="KW-1185">Reference proteome</keyword>
<name>A0AAV2G6G3_9ROSI</name>
<accession>A0AAV2G6G3</accession>
<gene>
    <name evidence="2" type="ORF">LTRI10_LOCUS45593</name>
</gene>
<dbReference type="Proteomes" id="UP001497516">
    <property type="component" value="Chromosome 8"/>
</dbReference>
<reference evidence="2 3" key="1">
    <citation type="submission" date="2024-04" db="EMBL/GenBank/DDBJ databases">
        <authorList>
            <person name="Fracassetti M."/>
        </authorList>
    </citation>
    <scope>NUCLEOTIDE SEQUENCE [LARGE SCALE GENOMIC DNA]</scope>
</reference>
<dbReference type="AlphaFoldDB" id="A0AAV2G6G3"/>
<evidence type="ECO:0000313" key="2">
    <source>
        <dbReference type="EMBL" id="CAL1405827.1"/>
    </source>
</evidence>
<sequence>MAVAAPGRALHGPSCVHTSNSNTTSQLNWKMCVLLAKGPVFHLRLPLPEEDHHVVAVFGLVEAVDCALHGEVLLLEGGVNPHWVVARS</sequence>
<proteinExistence type="predicted"/>
<organism evidence="2 3">
    <name type="scientific">Linum trigynum</name>
    <dbReference type="NCBI Taxonomy" id="586398"/>
    <lineage>
        <taxon>Eukaryota</taxon>
        <taxon>Viridiplantae</taxon>
        <taxon>Streptophyta</taxon>
        <taxon>Embryophyta</taxon>
        <taxon>Tracheophyta</taxon>
        <taxon>Spermatophyta</taxon>
        <taxon>Magnoliopsida</taxon>
        <taxon>eudicotyledons</taxon>
        <taxon>Gunneridae</taxon>
        <taxon>Pentapetalae</taxon>
        <taxon>rosids</taxon>
        <taxon>fabids</taxon>
        <taxon>Malpighiales</taxon>
        <taxon>Linaceae</taxon>
        <taxon>Linum</taxon>
    </lineage>
</organism>